<dbReference type="NCBIfam" id="NF033088">
    <property type="entry name" value="bla_subclass_B1"/>
    <property type="match status" value="1"/>
</dbReference>
<dbReference type="NCBIfam" id="NF012229">
    <property type="entry name" value="bla_class_B_core"/>
    <property type="match status" value="1"/>
</dbReference>
<dbReference type="SUPFAM" id="SSF56281">
    <property type="entry name" value="Metallo-hydrolase/oxidoreductase"/>
    <property type="match status" value="1"/>
</dbReference>
<evidence type="ECO:0000256" key="9">
    <source>
        <dbReference type="ARBA" id="ARBA00022764"/>
    </source>
</evidence>
<dbReference type="PANTHER" id="PTHR42951">
    <property type="entry name" value="METALLO-BETA-LACTAMASE DOMAIN-CONTAINING"/>
    <property type="match status" value="1"/>
</dbReference>
<dbReference type="PROSITE" id="PS51257">
    <property type="entry name" value="PROKAR_LIPOPROTEIN"/>
    <property type="match status" value="1"/>
</dbReference>
<evidence type="ECO:0000256" key="12">
    <source>
        <dbReference type="ARBA" id="ARBA00023251"/>
    </source>
</evidence>
<comment type="similarity">
    <text evidence="4">Belongs to the metallo-beta-lactamase superfamily. Class-B beta-lactamase family.</text>
</comment>
<keyword evidence="10 14" id="KW-0378">Hydrolase</keyword>
<reference evidence="15" key="2">
    <citation type="submission" date="2023-07" db="EMBL/GenBank/DDBJ databases">
        <title>Zobellia barbeyronii sp. nov., a new marine flavobacterium, isolated from green and red algae.</title>
        <authorList>
            <person name="Nedashkovskaya O.I."/>
            <person name="Otstavnykh N."/>
            <person name="Zhukova N."/>
            <person name="Guzev K."/>
            <person name="Chausova V."/>
            <person name="Tekutyeva L."/>
            <person name="Mikhailov V."/>
            <person name="Isaeva M."/>
        </authorList>
    </citation>
    <scope>NUCLEOTIDE SEQUENCE [LARGE SCALE GENOMIC DNA]</scope>
    <source>
        <strain evidence="15">KMM 6746</strain>
    </source>
</reference>
<evidence type="ECO:0000256" key="11">
    <source>
        <dbReference type="ARBA" id="ARBA00022833"/>
    </source>
</evidence>
<sequence>MTYKLPILILFFAFTLLSCKSHKTRTTYSSETLKIIPVSKNSFIHISYLSTDDYGKVACNGLVYMNDGEAVVFDTPTDKETSNELIQWITKTKQHKIKAVFANHFHDDCLGGIEAFHELNIPSYANNATIELAKKEGNPVPQISFDTEKELTLGNKKIINRHFGEAHTKDNIVSYIPSEHLLFGGCPVKSLNATKGYLGDANIEEWSKTIAKIKTAYPDLKIVIPGHGDYGDIELLDYTITLFKTGQSPK</sequence>
<dbReference type="InterPro" id="IPR045761">
    <property type="entry name" value="ODP_dom"/>
</dbReference>
<dbReference type="Gene3D" id="3.60.15.10">
    <property type="entry name" value="Ribonuclease Z/Hydroxyacylglutathione hydrolase-like"/>
    <property type="match status" value="1"/>
</dbReference>
<dbReference type="GO" id="GO:0008800">
    <property type="term" value="F:beta-lactamase activity"/>
    <property type="evidence" value="ECO:0007669"/>
    <property type="project" value="UniProtKB-EC"/>
</dbReference>
<dbReference type="Proteomes" id="UP000740413">
    <property type="component" value="Unassembled WGS sequence"/>
</dbReference>
<feature type="domain" description="Metallo-beta-lactamase" evidence="13">
    <location>
        <begin position="58"/>
        <end position="227"/>
    </location>
</feature>
<protein>
    <recommendedName>
        <fullName evidence="6">beta-lactamase</fullName>
        <ecNumber evidence="6">3.5.2.6</ecNumber>
    </recommendedName>
</protein>
<comment type="subcellular location">
    <subcellularLocation>
        <location evidence="3">Periplasm</location>
    </subcellularLocation>
</comment>
<evidence type="ECO:0000256" key="5">
    <source>
        <dbReference type="ARBA" id="ARBA00011245"/>
    </source>
</evidence>
<evidence type="ECO:0000256" key="3">
    <source>
        <dbReference type="ARBA" id="ARBA00004418"/>
    </source>
</evidence>
<reference evidence="14 15" key="1">
    <citation type="submission" date="2020-06" db="EMBL/GenBank/DDBJ databases">
        <authorList>
            <person name="Isaeva M.P."/>
            <person name="Chernysheva N.Y."/>
        </authorList>
    </citation>
    <scope>NUCLEOTIDE SEQUENCE [LARGE SCALE GENOMIC DNA]</scope>
    <source>
        <strain evidence="14 15">KMM 6746</strain>
    </source>
</reference>
<dbReference type="Pfam" id="PF19583">
    <property type="entry name" value="ODP"/>
    <property type="match status" value="1"/>
</dbReference>
<dbReference type="InterPro" id="IPR050855">
    <property type="entry name" value="NDM-1-like"/>
</dbReference>
<comment type="subunit">
    <text evidence="5">Monomer.</text>
</comment>
<evidence type="ECO:0000259" key="13">
    <source>
        <dbReference type="SMART" id="SM00849"/>
    </source>
</evidence>
<dbReference type="RefSeq" id="WP_214612043.1">
    <property type="nucleotide sequence ID" value="NZ_JACATN010000003.1"/>
</dbReference>
<evidence type="ECO:0000256" key="10">
    <source>
        <dbReference type="ARBA" id="ARBA00022801"/>
    </source>
</evidence>
<evidence type="ECO:0000256" key="7">
    <source>
        <dbReference type="ARBA" id="ARBA00022723"/>
    </source>
</evidence>
<keyword evidence="15" id="KW-1185">Reference proteome</keyword>
<keyword evidence="8" id="KW-0732">Signal</keyword>
<evidence type="ECO:0000256" key="6">
    <source>
        <dbReference type="ARBA" id="ARBA00012865"/>
    </source>
</evidence>
<dbReference type="EMBL" id="JACATN010000003">
    <property type="protein sequence ID" value="MBT2161971.1"/>
    <property type="molecule type" value="Genomic_DNA"/>
</dbReference>
<evidence type="ECO:0000256" key="8">
    <source>
        <dbReference type="ARBA" id="ARBA00022729"/>
    </source>
</evidence>
<dbReference type="EC" id="3.5.2.6" evidence="6"/>
<keyword evidence="9" id="KW-0574">Periplasm</keyword>
<evidence type="ECO:0000313" key="14">
    <source>
        <dbReference type="EMBL" id="MBT2161971.1"/>
    </source>
</evidence>
<gene>
    <name evidence="14" type="primary">bla</name>
    <name evidence="14" type="ORF">HW347_11905</name>
</gene>
<keyword evidence="11" id="KW-0862">Zinc</keyword>
<name>A0ABS5WF09_9FLAO</name>
<dbReference type="CDD" id="cd16302">
    <property type="entry name" value="CcrA-like_MBL-B1"/>
    <property type="match status" value="1"/>
</dbReference>
<accession>A0ABS5WF09</accession>
<dbReference type="InterPro" id="IPR058199">
    <property type="entry name" value="BlaB//VIM/IMP-1"/>
</dbReference>
<dbReference type="InterPro" id="IPR001279">
    <property type="entry name" value="Metallo-B-lactamas"/>
</dbReference>
<proteinExistence type="inferred from homology"/>
<evidence type="ECO:0000256" key="1">
    <source>
        <dbReference type="ARBA" id="ARBA00001526"/>
    </source>
</evidence>
<dbReference type="InterPro" id="IPR036866">
    <property type="entry name" value="RibonucZ/Hydroxyglut_hydro"/>
</dbReference>
<comment type="catalytic activity">
    <reaction evidence="1">
        <text>a beta-lactam + H2O = a substituted beta-amino acid</text>
        <dbReference type="Rhea" id="RHEA:20401"/>
        <dbReference type="ChEBI" id="CHEBI:15377"/>
        <dbReference type="ChEBI" id="CHEBI:35627"/>
        <dbReference type="ChEBI" id="CHEBI:140347"/>
        <dbReference type="EC" id="3.5.2.6"/>
    </reaction>
</comment>
<evidence type="ECO:0000256" key="2">
    <source>
        <dbReference type="ARBA" id="ARBA00001947"/>
    </source>
</evidence>
<keyword evidence="7" id="KW-0479">Metal-binding</keyword>
<comment type="caution">
    <text evidence="14">The sequence shown here is derived from an EMBL/GenBank/DDBJ whole genome shotgun (WGS) entry which is preliminary data.</text>
</comment>
<comment type="cofactor">
    <cofactor evidence="2">
        <name>Zn(2+)</name>
        <dbReference type="ChEBI" id="CHEBI:29105"/>
    </cofactor>
</comment>
<evidence type="ECO:0000313" key="15">
    <source>
        <dbReference type="Proteomes" id="UP000740413"/>
    </source>
</evidence>
<organism evidence="14 15">
    <name type="scientific">Zobellia barbeyronii</name>
    <dbReference type="NCBI Taxonomy" id="2748009"/>
    <lineage>
        <taxon>Bacteria</taxon>
        <taxon>Pseudomonadati</taxon>
        <taxon>Bacteroidota</taxon>
        <taxon>Flavobacteriia</taxon>
        <taxon>Flavobacteriales</taxon>
        <taxon>Flavobacteriaceae</taxon>
        <taxon>Zobellia</taxon>
    </lineage>
</organism>
<keyword evidence="12" id="KW-0046">Antibiotic resistance</keyword>
<dbReference type="SMART" id="SM00849">
    <property type="entry name" value="Lactamase_B"/>
    <property type="match status" value="1"/>
</dbReference>
<evidence type="ECO:0000256" key="4">
    <source>
        <dbReference type="ARBA" id="ARBA00005250"/>
    </source>
</evidence>
<dbReference type="PANTHER" id="PTHR42951:SF4">
    <property type="entry name" value="ACYL-COENZYME A THIOESTERASE MBLAC2"/>
    <property type="match status" value="1"/>
</dbReference>